<gene>
    <name evidence="1" type="ORF">ACFS7Y_21410</name>
</gene>
<evidence type="ECO:0000313" key="2">
    <source>
        <dbReference type="Proteomes" id="UP001597525"/>
    </source>
</evidence>
<reference evidence="2" key="1">
    <citation type="journal article" date="2019" name="Int. J. Syst. Evol. Microbiol.">
        <title>The Global Catalogue of Microorganisms (GCM) 10K type strain sequencing project: providing services to taxonomists for standard genome sequencing and annotation.</title>
        <authorList>
            <consortium name="The Broad Institute Genomics Platform"/>
            <consortium name="The Broad Institute Genome Sequencing Center for Infectious Disease"/>
            <person name="Wu L."/>
            <person name="Ma J."/>
        </authorList>
    </citation>
    <scope>NUCLEOTIDE SEQUENCE [LARGE SCALE GENOMIC DNA]</scope>
    <source>
        <strain evidence="2">KCTC 22814</strain>
    </source>
</reference>
<dbReference type="EMBL" id="JBHUPB010000015">
    <property type="protein sequence ID" value="MFD2969962.1"/>
    <property type="molecule type" value="Genomic_DNA"/>
</dbReference>
<accession>A0ABW6BMB4</accession>
<dbReference type="RefSeq" id="WP_320183447.1">
    <property type="nucleotide sequence ID" value="NZ_CP138332.1"/>
</dbReference>
<evidence type="ECO:0008006" key="3">
    <source>
        <dbReference type="Google" id="ProtNLM"/>
    </source>
</evidence>
<name>A0ABW6BMB4_9SPHI</name>
<organism evidence="1 2">
    <name type="scientific">Sphingobacterium bambusae</name>
    <dbReference type="NCBI Taxonomy" id="662858"/>
    <lineage>
        <taxon>Bacteria</taxon>
        <taxon>Pseudomonadati</taxon>
        <taxon>Bacteroidota</taxon>
        <taxon>Sphingobacteriia</taxon>
        <taxon>Sphingobacteriales</taxon>
        <taxon>Sphingobacteriaceae</taxon>
        <taxon>Sphingobacterium</taxon>
    </lineage>
</organism>
<keyword evidence="2" id="KW-1185">Reference proteome</keyword>
<sequence length="165" mass="19539">MIIEDIEKRFSAILAFQKKQMKYPQNSKDFDIYDKAIDLSLNSKRKVDAYFEWNLVRDARRIVDRQKRNTPKFVELYYDSDPYYHEEFFITTDTTDSIILTADLLLRIKDKCRCIHSRADEVLDGLISGQNCRELAGVLKVSESLIKKIRIKIRKEVDKIVKIKK</sequence>
<proteinExistence type="predicted"/>
<comment type="caution">
    <text evidence="1">The sequence shown here is derived from an EMBL/GenBank/DDBJ whole genome shotgun (WGS) entry which is preliminary data.</text>
</comment>
<protein>
    <recommendedName>
        <fullName evidence="3">RNA polymerase sigma factor 70 region 4 type 2 domain-containing protein</fullName>
    </recommendedName>
</protein>
<dbReference type="Proteomes" id="UP001597525">
    <property type="component" value="Unassembled WGS sequence"/>
</dbReference>
<evidence type="ECO:0000313" key="1">
    <source>
        <dbReference type="EMBL" id="MFD2969962.1"/>
    </source>
</evidence>